<dbReference type="AlphaFoldDB" id="A0A800NE70"/>
<protein>
    <submittedName>
        <fullName evidence="1">Uncharacterized protein</fullName>
    </submittedName>
</protein>
<organism evidence="1 2">
    <name type="scientific">Cytobacillus firmus</name>
    <name type="common">Bacillus firmus</name>
    <dbReference type="NCBI Taxonomy" id="1399"/>
    <lineage>
        <taxon>Bacteria</taxon>
        <taxon>Bacillati</taxon>
        <taxon>Bacillota</taxon>
        <taxon>Bacilli</taxon>
        <taxon>Bacillales</taxon>
        <taxon>Bacillaceae</taxon>
        <taxon>Cytobacillus</taxon>
    </lineage>
</organism>
<dbReference type="EMBL" id="VDEM01000006">
    <property type="protein sequence ID" value="KAF0825225.1"/>
    <property type="molecule type" value="Genomic_DNA"/>
</dbReference>
<gene>
    <name evidence="1" type="ORF">KIS1582_1012</name>
</gene>
<proteinExistence type="predicted"/>
<evidence type="ECO:0000313" key="2">
    <source>
        <dbReference type="Proteomes" id="UP000465778"/>
    </source>
</evidence>
<evidence type="ECO:0000313" key="1">
    <source>
        <dbReference type="EMBL" id="KAF0825225.1"/>
    </source>
</evidence>
<name>A0A800NE70_CYTFI</name>
<reference evidence="1 2" key="1">
    <citation type="journal article" date="2020" name="G3 (Bethesda)">
        <title>Whole Genome Sequencing and Comparative Genomics of Two Nematicidal Bacillus Strains Reveals a Wide Range of Possible Virulence Factors.</title>
        <authorList>
            <person name="Susic N."/>
            <person name="Janezic S."/>
            <person name="Rupnik M."/>
            <person name="Geric Stare B."/>
        </authorList>
    </citation>
    <scope>NUCLEOTIDE SEQUENCE [LARGE SCALE GENOMIC DNA]</scope>
    <source>
        <strain evidence="1 2">I-1582</strain>
    </source>
</reference>
<sequence>MLVSSEQLNPKTWMSRKKNELKTKDFRQLPGKSILSLALF</sequence>
<comment type="caution">
    <text evidence="1">The sequence shown here is derived from an EMBL/GenBank/DDBJ whole genome shotgun (WGS) entry which is preliminary data.</text>
</comment>
<accession>A0A800NE70</accession>
<dbReference type="Proteomes" id="UP000465778">
    <property type="component" value="Unassembled WGS sequence"/>
</dbReference>